<feature type="transmembrane region" description="Helical" evidence="8">
    <location>
        <begin position="444"/>
        <end position="462"/>
    </location>
</feature>
<keyword evidence="11" id="KW-1185">Reference proteome</keyword>
<evidence type="ECO:0000256" key="1">
    <source>
        <dbReference type="ARBA" id="ARBA00004141"/>
    </source>
</evidence>
<feature type="transmembrane region" description="Helical" evidence="8">
    <location>
        <begin position="474"/>
        <end position="497"/>
    </location>
</feature>
<dbReference type="Pfam" id="PF02460">
    <property type="entry name" value="Patched"/>
    <property type="match status" value="1"/>
</dbReference>
<evidence type="ECO:0000313" key="11">
    <source>
        <dbReference type="Proteomes" id="UP000220797"/>
    </source>
</evidence>
<evidence type="ECO:0000256" key="7">
    <source>
        <dbReference type="SAM" id="MobiDB-lite"/>
    </source>
</evidence>
<dbReference type="OrthoDB" id="6510177at2759"/>
<dbReference type="Proteomes" id="UP000220797">
    <property type="component" value="Unassembled WGS sequence"/>
</dbReference>
<evidence type="ECO:0000256" key="2">
    <source>
        <dbReference type="ARBA" id="ARBA00005585"/>
    </source>
</evidence>
<evidence type="ECO:0000256" key="5">
    <source>
        <dbReference type="ARBA" id="ARBA00023136"/>
    </source>
</evidence>
<dbReference type="InterPro" id="IPR051697">
    <property type="entry name" value="Patched_domain-protein"/>
</dbReference>
<gene>
    <name evidence="10" type="ORF">PGAL8A_00103600</name>
</gene>
<evidence type="ECO:0000256" key="6">
    <source>
        <dbReference type="ARBA" id="ARBA00023180"/>
    </source>
</evidence>
<dbReference type="SUPFAM" id="SSF82866">
    <property type="entry name" value="Multidrug efflux transporter AcrB transmembrane domain"/>
    <property type="match status" value="2"/>
</dbReference>
<organism evidence="10 11">
    <name type="scientific">Plasmodium gallinaceum</name>
    <dbReference type="NCBI Taxonomy" id="5849"/>
    <lineage>
        <taxon>Eukaryota</taxon>
        <taxon>Sar</taxon>
        <taxon>Alveolata</taxon>
        <taxon>Apicomplexa</taxon>
        <taxon>Aconoidasida</taxon>
        <taxon>Haemosporida</taxon>
        <taxon>Plasmodiidae</taxon>
        <taxon>Plasmodium</taxon>
        <taxon>Plasmodium (Haemamoeba)</taxon>
    </lineage>
</organism>
<evidence type="ECO:0000259" key="9">
    <source>
        <dbReference type="PROSITE" id="PS50156"/>
    </source>
</evidence>
<feature type="region of interest" description="Disordered" evidence="7">
    <location>
        <begin position="194"/>
        <end position="214"/>
    </location>
</feature>
<comment type="similarity">
    <text evidence="2">Belongs to the patched family.</text>
</comment>
<feature type="transmembrane region" description="Helical" evidence="8">
    <location>
        <begin position="578"/>
        <end position="602"/>
    </location>
</feature>
<feature type="region of interest" description="Disordered" evidence="7">
    <location>
        <begin position="713"/>
        <end position="732"/>
    </location>
</feature>
<accession>A0A1J1GQL1</accession>
<dbReference type="GO" id="GO:0016020">
    <property type="term" value="C:membrane"/>
    <property type="evidence" value="ECO:0007669"/>
    <property type="project" value="UniProtKB-SubCell"/>
</dbReference>
<dbReference type="EMBL" id="CVMV01000015">
    <property type="protein sequence ID" value="CRG93330.1"/>
    <property type="molecule type" value="Genomic_DNA"/>
</dbReference>
<sequence>MHLKKVVSKLRELKVKSLEKFSDLLYHYAGYVYDRPYTFIFGSLFCSLILTMGFYYKEHEKDIYRLYSISNSYAYETNETINDFFYKSRKSFILIESNCNLLEPDILRELKKFEDGIKDIRVDLSEVNECNKNSNNIEEQNEAAKEVFLALSEKKNGHTKKLKSYEKKYNLNIMHDNPVEVNNELAKHKMKNVMKDSDYNGLQKNEKQKEEEEEEDLLNSSLSIKNNSMLKGNALLDRSFNIDLSDYKNDIFYPYYYIPPMLNKKDRCNLQNVFTDKKLNIDLREASEELKKQIKYGLEDICEKKNNRCNISSLFSYYEGGNAKLENPIKIDNLDFYVNRKTFKEMMFKGILGNMQYTKKGSKYIITSANAILSTIPLLGSYTFEPYVLAYEKELIDYVRFYNLDDKIINKKTNDDKSPFIRFHIFTERSLEDEVDRISKIDNLTRLLFLIGVLLIFLYALFNNVTSVLYRSKPLCAVMGIFCGFLGFLAGSGFLYFLGVKSVPPAETVPFLVIGVGVDDIFVILNSYSLLFMIKDDKKRIQICLKDSALAITVTTLTNIIAFLISAISPFYSICSFSLFTASSLFFGYVMVLTFFLSFLCIEAKLEKKKKNIFSGILNLLCSLFKKKTEQTNTVTNLQHDDDSANRPIDYENISIYEWIHNLYLFEESINKKKKNTIYLSNERSSKDPNNENMNVRENLPSIHINEKEIEKKSNEINDSIEENKGDKNKNDFGSDIYEDIQEKKSITEGYSINFKECLNNNASVHFEMCSSIEASTRNEKCIINDMENDMKNKQNCINNLCDSSSKNYMSTNNEKEKKSILHMFRKDKKEKDNICKKMKDTIEGNDEVHKIEENENFNKINSSIELTTKDTFSNMIEPNKNIYLLSSHDNALFYKYIYKEPKGNIGKYFRSIIKNYYVPFLSSKLGKTIVYFIFSFIIALSIYGCTLMKKGIKYDKVFPTDSYVRQFTSAKIKYFPHFGDLIEVYYFDKDFISKYRKLRNDTPTFSSSYLYSDKTDREMMNNPSINKNVHWEENAIQRELLNMHKNLENQDFVSSVFNGFTIFLNKNIGYMKKETPEEFYNKFVKWMKSDFLAKLFKDDFIFLNGKLVAWRFHYFQQNIDDSEISSKWLKGCKEIAKIKDYNVQMVCFHLSSIFKETDEAIIEVTLKNLGITIITILIVTAYIIKGFYSCVIIALIIFLIDLCIFGFMCLFGITVNIISMVILVLSVGFSIDHTSHIVQAFTHSLGKTRDEKMKESLHLMIGPVLHSGLSTWFVISTLFFSNKDFTVIFFQTLSLVLFFSIIFSSMFLPVLLSNFGPL</sequence>
<evidence type="ECO:0000256" key="8">
    <source>
        <dbReference type="SAM" id="Phobius"/>
    </source>
</evidence>
<evidence type="ECO:0000256" key="3">
    <source>
        <dbReference type="ARBA" id="ARBA00022692"/>
    </source>
</evidence>
<feature type="domain" description="SSD" evidence="9">
    <location>
        <begin position="443"/>
        <end position="602"/>
    </location>
</feature>
<feature type="transmembrane region" description="Helical" evidence="8">
    <location>
        <begin position="37"/>
        <end position="56"/>
    </location>
</feature>
<dbReference type="PROSITE" id="PS50156">
    <property type="entry name" value="SSD"/>
    <property type="match status" value="1"/>
</dbReference>
<keyword evidence="3 8" id="KW-0812">Transmembrane</keyword>
<dbReference type="VEuPathDB" id="PlasmoDB:PGAL8A_00103600"/>
<dbReference type="PANTHER" id="PTHR10796">
    <property type="entry name" value="PATCHED-RELATED"/>
    <property type="match status" value="1"/>
</dbReference>
<evidence type="ECO:0000313" key="10">
    <source>
        <dbReference type="EMBL" id="CRG93330.1"/>
    </source>
</evidence>
<proteinExistence type="inferred from homology"/>
<keyword evidence="6" id="KW-0325">Glycoprotein</keyword>
<feature type="compositionally biased region" description="Basic and acidic residues" evidence="7">
    <location>
        <begin position="194"/>
        <end position="210"/>
    </location>
</feature>
<dbReference type="PANTHER" id="PTHR10796:SF92">
    <property type="entry name" value="PATCHED-RELATED, ISOFORM A"/>
    <property type="match status" value="1"/>
</dbReference>
<reference evidence="10" key="1">
    <citation type="submission" date="2015-04" db="EMBL/GenBank/DDBJ databases">
        <authorList>
            <consortium name="Pathogen Informatics"/>
        </authorList>
    </citation>
    <scope>NUCLEOTIDE SEQUENCE [LARGE SCALE GENOMIC DNA]</scope>
    <source>
        <strain evidence="10">8A</strain>
    </source>
</reference>
<name>A0A1J1GQL1_PLAGA</name>
<dbReference type="Gene3D" id="1.20.1640.10">
    <property type="entry name" value="Multidrug efflux transporter AcrB transmembrane domain"/>
    <property type="match status" value="2"/>
</dbReference>
<comment type="caution">
    <text evidence="10">The sequence shown here is derived from an EMBL/GenBank/DDBJ whole genome shotgun (WGS) entry which is preliminary data.</text>
</comment>
<keyword evidence="4 8" id="KW-1133">Transmembrane helix</keyword>
<dbReference type="InterPro" id="IPR003392">
    <property type="entry name" value="PTHD_SSD"/>
</dbReference>
<dbReference type="RefSeq" id="XP_028526152.1">
    <property type="nucleotide sequence ID" value="XM_028673043.1"/>
</dbReference>
<feature type="transmembrane region" description="Helical" evidence="8">
    <location>
        <begin position="1288"/>
        <end position="1313"/>
    </location>
</feature>
<feature type="transmembrane region" description="Helical" evidence="8">
    <location>
        <begin position="549"/>
        <end position="572"/>
    </location>
</feature>
<dbReference type="InterPro" id="IPR000731">
    <property type="entry name" value="SSD"/>
</dbReference>
<feature type="transmembrane region" description="Helical" evidence="8">
    <location>
        <begin position="509"/>
        <end position="528"/>
    </location>
</feature>
<dbReference type="GeneID" id="39729561"/>
<evidence type="ECO:0000256" key="4">
    <source>
        <dbReference type="ARBA" id="ARBA00022989"/>
    </source>
</evidence>
<keyword evidence="5 8" id="KW-0472">Membrane</keyword>
<dbReference type="OMA" id="KPLCAVM"/>
<feature type="transmembrane region" description="Helical" evidence="8">
    <location>
        <begin position="1260"/>
        <end position="1282"/>
    </location>
</feature>
<protein>
    <submittedName>
        <fullName evidence="10">Lipid/sterol:H+ symporter, putative</fullName>
    </submittedName>
</protein>
<feature type="transmembrane region" description="Helical" evidence="8">
    <location>
        <begin position="930"/>
        <end position="950"/>
    </location>
</feature>
<comment type="subcellular location">
    <subcellularLocation>
        <location evidence="1">Membrane</location>
        <topology evidence="1">Multi-pass membrane protein</topology>
    </subcellularLocation>
</comment>